<dbReference type="PATRIC" id="fig|136857.5.peg.537"/>
<dbReference type="InterPro" id="IPR006330">
    <property type="entry name" value="Ado/ade_deaminase"/>
</dbReference>
<dbReference type="SUPFAM" id="SSF51556">
    <property type="entry name" value="Metallo-dependent hydrolases"/>
    <property type="match status" value="1"/>
</dbReference>
<comment type="cofactor">
    <cofactor evidence="1">
        <name>Zn(2+)</name>
        <dbReference type="ChEBI" id="CHEBI:29105"/>
    </cofactor>
</comment>
<keyword evidence="9" id="KW-1185">Reference proteome</keyword>
<dbReference type="GO" id="GO:0046872">
    <property type="term" value="F:metal ion binding"/>
    <property type="evidence" value="ECO:0007669"/>
    <property type="project" value="UniProtKB-KW"/>
</dbReference>
<keyword evidence="5 8" id="KW-0378">Hydrolase</keyword>
<dbReference type="EMBL" id="CP011545">
    <property type="protein sequence ID" value="AKK08001.1"/>
    <property type="molecule type" value="Genomic_DNA"/>
</dbReference>
<reference evidence="8 9" key="1">
    <citation type="journal article" date="2015" name="Genome Announc.">
        <title>Complete Genome Sequence of the Type Strain Corynebacterium testudinoris DSM 44614, Recovered from Necrotic Lesions in the Mouth of a Tortoise.</title>
        <authorList>
            <person name="Ruckert C."/>
            <person name="Kriete M."/>
            <person name="Jaenicke S."/>
            <person name="Winkler A."/>
            <person name="Tauch A."/>
        </authorList>
    </citation>
    <scope>NUCLEOTIDE SEQUENCE [LARGE SCALE GENOMIC DNA]</scope>
    <source>
        <strain evidence="8 9">DSM 44614</strain>
    </source>
</reference>
<protein>
    <recommendedName>
        <fullName evidence="3">adenosine deaminase</fullName>
        <ecNumber evidence="3">3.5.4.4</ecNumber>
    </recommendedName>
</protein>
<dbReference type="PANTHER" id="PTHR11409">
    <property type="entry name" value="ADENOSINE DEAMINASE"/>
    <property type="match status" value="1"/>
</dbReference>
<dbReference type="GO" id="GO:0046103">
    <property type="term" value="P:inosine biosynthetic process"/>
    <property type="evidence" value="ECO:0007669"/>
    <property type="project" value="TreeGrafter"/>
</dbReference>
<dbReference type="Gene3D" id="3.20.20.140">
    <property type="entry name" value="Metal-dependent hydrolases"/>
    <property type="match status" value="1"/>
</dbReference>
<evidence type="ECO:0000256" key="1">
    <source>
        <dbReference type="ARBA" id="ARBA00001947"/>
    </source>
</evidence>
<keyword evidence="4" id="KW-0479">Metal-binding</keyword>
<dbReference type="InterPro" id="IPR001365">
    <property type="entry name" value="A_deaminase_dom"/>
</dbReference>
<organism evidence="8 9">
    <name type="scientific">Corynebacterium testudinoris</name>
    <dbReference type="NCBI Taxonomy" id="136857"/>
    <lineage>
        <taxon>Bacteria</taxon>
        <taxon>Bacillati</taxon>
        <taxon>Actinomycetota</taxon>
        <taxon>Actinomycetes</taxon>
        <taxon>Mycobacteriales</taxon>
        <taxon>Corynebacteriaceae</taxon>
        <taxon>Corynebacterium</taxon>
    </lineage>
</organism>
<dbReference type="InterPro" id="IPR032466">
    <property type="entry name" value="Metal_Hydrolase"/>
</dbReference>
<sequence length="324" mass="34195">MHEEPTSQEPTIHDIVTSLPKVVIHDHLEGGPGIDIAALQTPTALRDAVAQAVRDLAADNVVYAELRMSPELYTAGGLTLSEAVDSAIGGLDAADGIDVRLVLTAQRSGTSLADVAALTVARHGGVVVGMDVAGPEDGYPLAGDSESFALLRANYVPFSVHVGLDAGIESIAEAIQLGATRLGHATRIVDDFGVDIEGIVPGKVSSWVRDRHIPLEIAPTLEVQLGAADSLGDHPLTLLQQLGFTCTVNPGIRSATGMSDQFLALADTFGYGVEEFFDLTVNAVQASYLTEVERQELLERIILPAYEALDMQAGLDEFDATDFA</sequence>
<evidence type="ECO:0000256" key="2">
    <source>
        <dbReference type="ARBA" id="ARBA00006676"/>
    </source>
</evidence>
<evidence type="ECO:0000256" key="4">
    <source>
        <dbReference type="ARBA" id="ARBA00022723"/>
    </source>
</evidence>
<gene>
    <name evidence="8" type="primary">add</name>
    <name evidence="8" type="ORF">CTEST_02730</name>
</gene>
<dbReference type="EC" id="3.5.4.4" evidence="3"/>
<evidence type="ECO:0000256" key="5">
    <source>
        <dbReference type="ARBA" id="ARBA00022801"/>
    </source>
</evidence>
<accession>A0A0G3H3L7</accession>
<dbReference type="RefSeq" id="WP_047252430.1">
    <property type="nucleotide sequence ID" value="NZ_CP011545.1"/>
</dbReference>
<dbReference type="KEGG" id="cted:CTEST_02730"/>
<proteinExistence type="inferred from homology"/>
<evidence type="ECO:0000313" key="9">
    <source>
        <dbReference type="Proteomes" id="UP000035540"/>
    </source>
</evidence>
<evidence type="ECO:0000256" key="3">
    <source>
        <dbReference type="ARBA" id="ARBA00012784"/>
    </source>
</evidence>
<evidence type="ECO:0000313" key="8">
    <source>
        <dbReference type="EMBL" id="AKK08001.1"/>
    </source>
</evidence>
<dbReference type="AlphaFoldDB" id="A0A0G3H3L7"/>
<evidence type="ECO:0000259" key="7">
    <source>
        <dbReference type="Pfam" id="PF00962"/>
    </source>
</evidence>
<dbReference type="Proteomes" id="UP000035540">
    <property type="component" value="Chromosome"/>
</dbReference>
<keyword evidence="6" id="KW-0862">Zinc</keyword>
<dbReference type="STRING" id="136857.CTEST_02730"/>
<dbReference type="Pfam" id="PF00962">
    <property type="entry name" value="A_deaminase"/>
    <property type="match status" value="1"/>
</dbReference>
<dbReference type="GO" id="GO:0004000">
    <property type="term" value="F:adenosine deaminase activity"/>
    <property type="evidence" value="ECO:0007669"/>
    <property type="project" value="TreeGrafter"/>
</dbReference>
<evidence type="ECO:0000256" key="6">
    <source>
        <dbReference type="ARBA" id="ARBA00022833"/>
    </source>
</evidence>
<name>A0A0G3H3L7_9CORY</name>
<feature type="domain" description="Adenosine deaminase" evidence="7">
    <location>
        <begin position="37"/>
        <end position="302"/>
    </location>
</feature>
<dbReference type="GO" id="GO:0006154">
    <property type="term" value="P:adenosine catabolic process"/>
    <property type="evidence" value="ECO:0007669"/>
    <property type="project" value="TreeGrafter"/>
</dbReference>
<comment type="similarity">
    <text evidence="2">Belongs to the metallo-dependent hydrolases superfamily. Adenosine and AMP deaminases family.</text>
</comment>
<reference evidence="9" key="2">
    <citation type="submission" date="2015-05" db="EMBL/GenBank/DDBJ databases">
        <title>Complete genome sequence of Corynebacterium testudinoris DSM 44614, recovered from necrotic lesions in the mouth of a tortoise.</title>
        <authorList>
            <person name="Ruckert C."/>
            <person name="Albersmeier A."/>
            <person name="Winkler A."/>
            <person name="Tauch A."/>
        </authorList>
    </citation>
    <scope>NUCLEOTIDE SEQUENCE [LARGE SCALE GENOMIC DNA]</scope>
    <source>
        <strain evidence="9">DSM 44614</strain>
    </source>
</reference>
<dbReference type="GO" id="GO:0005829">
    <property type="term" value="C:cytosol"/>
    <property type="evidence" value="ECO:0007669"/>
    <property type="project" value="TreeGrafter"/>
</dbReference>
<dbReference type="OrthoDB" id="9779574at2"/>
<dbReference type="PANTHER" id="PTHR11409:SF43">
    <property type="entry name" value="ADENOSINE DEAMINASE"/>
    <property type="match status" value="1"/>
</dbReference>
<dbReference type="GO" id="GO:0043103">
    <property type="term" value="P:hypoxanthine salvage"/>
    <property type="evidence" value="ECO:0007669"/>
    <property type="project" value="TreeGrafter"/>
</dbReference>